<dbReference type="Proteomes" id="UP000437709">
    <property type="component" value="Unassembled WGS sequence"/>
</dbReference>
<dbReference type="EMBL" id="WHPC01000023">
    <property type="protein sequence ID" value="MPV36994.1"/>
    <property type="molecule type" value="Genomic_DNA"/>
</dbReference>
<evidence type="ECO:0000313" key="2">
    <source>
        <dbReference type="EMBL" id="MPV36994.1"/>
    </source>
</evidence>
<protein>
    <submittedName>
        <fullName evidence="2">Uncharacterized protein</fullName>
    </submittedName>
</protein>
<sequence length="59" mass="6305">MATPAEEAGEQLSKTTLRDFGPPIPHEERDYGLPSCLVTLSPQEAPIGQVRWGGVRGSA</sequence>
<keyword evidence="3" id="KW-1185">Reference proteome</keyword>
<dbReference type="AlphaFoldDB" id="A0A6N7EP35"/>
<reference evidence="2 3" key="1">
    <citation type="submission" date="2019-10" db="EMBL/GenBank/DDBJ databases">
        <title>Georgenia wutianyii sp. nov. and Georgenia yuyongxinii sp. nov. isolated from plateau pika (Ochotona curzoniae) in the Qinghai-Tibet plateau of China.</title>
        <authorList>
            <person name="Tian Z."/>
        </authorList>
    </citation>
    <scope>NUCLEOTIDE SEQUENCE [LARGE SCALE GENOMIC DNA]</scope>
    <source>
        <strain evidence="2 3">JCM 19765</strain>
    </source>
</reference>
<evidence type="ECO:0000313" key="3">
    <source>
        <dbReference type="Proteomes" id="UP000437709"/>
    </source>
</evidence>
<dbReference type="RefSeq" id="WP_152194144.1">
    <property type="nucleotide sequence ID" value="NZ_VUKD01000001.1"/>
</dbReference>
<gene>
    <name evidence="2" type="ORF">GB881_08005</name>
</gene>
<feature type="region of interest" description="Disordered" evidence="1">
    <location>
        <begin position="1"/>
        <end position="28"/>
    </location>
</feature>
<organism evidence="2 3">
    <name type="scientific">Georgenia subflava</name>
    <dbReference type="NCBI Taxonomy" id="1622177"/>
    <lineage>
        <taxon>Bacteria</taxon>
        <taxon>Bacillati</taxon>
        <taxon>Actinomycetota</taxon>
        <taxon>Actinomycetes</taxon>
        <taxon>Micrococcales</taxon>
        <taxon>Bogoriellaceae</taxon>
        <taxon>Georgenia</taxon>
    </lineage>
</organism>
<proteinExistence type="predicted"/>
<comment type="caution">
    <text evidence="2">The sequence shown here is derived from an EMBL/GenBank/DDBJ whole genome shotgun (WGS) entry which is preliminary data.</text>
</comment>
<accession>A0A6N7EP35</accession>
<evidence type="ECO:0000256" key="1">
    <source>
        <dbReference type="SAM" id="MobiDB-lite"/>
    </source>
</evidence>
<name>A0A6N7EP35_9MICO</name>